<proteinExistence type="predicted"/>
<dbReference type="Pfam" id="PF11994">
    <property type="entry name" value="DUF3489"/>
    <property type="match status" value="1"/>
</dbReference>
<dbReference type="RefSeq" id="WP_007686636.1">
    <property type="nucleotide sequence ID" value="NZ_CP013070.1"/>
</dbReference>
<dbReference type="KEGG" id="sinb:SIDU_13760"/>
<accession>A0A1L5BRH0</accession>
<organism evidence="1 2">
    <name type="scientific">Sphingobium indicum (strain DSM 16412 / CCM 7286 / MTCC 6364 / B90A)</name>
    <dbReference type="NCBI Taxonomy" id="861109"/>
    <lineage>
        <taxon>Bacteria</taxon>
        <taxon>Pseudomonadati</taxon>
        <taxon>Pseudomonadota</taxon>
        <taxon>Alphaproteobacteria</taxon>
        <taxon>Sphingomonadales</taxon>
        <taxon>Sphingomonadaceae</taxon>
        <taxon>Sphingobium</taxon>
    </lineage>
</organism>
<dbReference type="EMBL" id="CP013070">
    <property type="protein sequence ID" value="APL95491.1"/>
    <property type="molecule type" value="Genomic_DNA"/>
</dbReference>
<sequence>MLGDLGSLAAGVIYQAWADAGAGIVRGARRAESEKDRHEAARFLTADHGPWAQSRRHWAEIAGVCPDQIRQRALEALGPKVPVEQPFAPVPQRMPRPGTKLSALVELLRHPEGITFDEMQERFGWSRVTCSTAISGDLPHKFGIRSKRGPDGRYRLVQVEHAST</sequence>
<gene>
    <name evidence="1" type="ORF">SIDU_13760</name>
</gene>
<dbReference type="Proteomes" id="UP000004550">
    <property type="component" value="Chromosome"/>
</dbReference>
<name>A0A1L5BRH0_SPHIB</name>
<evidence type="ECO:0000313" key="2">
    <source>
        <dbReference type="Proteomes" id="UP000004550"/>
    </source>
</evidence>
<evidence type="ECO:0008006" key="3">
    <source>
        <dbReference type="Google" id="ProtNLM"/>
    </source>
</evidence>
<protein>
    <recommendedName>
        <fullName evidence="3">DUF3489 domain-containing protein</fullName>
    </recommendedName>
</protein>
<dbReference type="AlphaFoldDB" id="A0A1L5BRH0"/>
<reference evidence="1 2" key="1">
    <citation type="journal article" date="2012" name="J. Bacteriol.">
        <title>Genome sequence of Sphingobium indicum B90A, a hexachlorocyclohexane-degrading bacterium.</title>
        <authorList>
            <person name="Anand S."/>
            <person name="Sangwan N."/>
            <person name="Lata P."/>
            <person name="Kaur J."/>
            <person name="Dua A."/>
            <person name="Singh A.K."/>
            <person name="Verma M."/>
            <person name="Kaur J."/>
            <person name="Khurana J.P."/>
            <person name="Khurana P."/>
            <person name="Mathur S."/>
            <person name="Lal R."/>
        </authorList>
    </citation>
    <scope>NUCLEOTIDE SEQUENCE [LARGE SCALE GENOMIC DNA]</scope>
    <source>
        <strain evidence="2">DSM 16412 / CCM 7286 / MTCC 6364 / B90A</strain>
    </source>
</reference>
<evidence type="ECO:0000313" key="1">
    <source>
        <dbReference type="EMBL" id="APL95491.1"/>
    </source>
</evidence>
<dbReference type="InterPro" id="IPR021880">
    <property type="entry name" value="DUF3489"/>
</dbReference>